<dbReference type="GO" id="GO:0006303">
    <property type="term" value="P:double-strand break repair via nonhomologous end joining"/>
    <property type="evidence" value="ECO:0000318"/>
    <property type="project" value="GO_Central"/>
</dbReference>
<dbReference type="AlphaFoldDB" id="A7RPX0"/>
<dbReference type="GO" id="GO:0000781">
    <property type="term" value="C:chromosome, telomeric region"/>
    <property type="evidence" value="ECO:0000318"/>
    <property type="project" value="GO_Central"/>
</dbReference>
<proteinExistence type="inferred from homology"/>
<protein>
    <recommendedName>
        <fullName evidence="14">5' exonuclease Apollo</fullName>
        <ecNumber evidence="5">3.5.2.6</ecNumber>
    </recommendedName>
    <alternativeName>
        <fullName evidence="15">DNA cross-link repair 1B protein</fullName>
    </alternativeName>
    <alternativeName>
        <fullName evidence="16">SNM1 homolog B</fullName>
    </alternativeName>
</protein>
<evidence type="ECO:0000256" key="16">
    <source>
        <dbReference type="ARBA" id="ARBA00042738"/>
    </source>
</evidence>
<dbReference type="GO" id="GO:0036297">
    <property type="term" value="P:interstrand cross-link repair"/>
    <property type="evidence" value="ECO:0000318"/>
    <property type="project" value="GO_Central"/>
</dbReference>
<dbReference type="HOGENOM" id="CLU_005260_3_1_1"/>
<dbReference type="EC" id="3.5.2.6" evidence="5"/>
<evidence type="ECO:0000256" key="2">
    <source>
        <dbReference type="ARBA" id="ARBA00004123"/>
    </source>
</evidence>
<dbReference type="Gene3D" id="3.40.50.12650">
    <property type="match status" value="1"/>
</dbReference>
<accession>A7RPX0</accession>
<evidence type="ECO:0000256" key="10">
    <source>
        <dbReference type="ARBA" id="ARBA00022839"/>
    </source>
</evidence>
<dbReference type="EMBL" id="DS469527">
    <property type="protein sequence ID" value="EDO46457.1"/>
    <property type="molecule type" value="Genomic_DNA"/>
</dbReference>
<dbReference type="eggNOG" id="KOG1361">
    <property type="taxonomic scope" value="Eukaryota"/>
</dbReference>
<keyword evidence="6" id="KW-0158">Chromosome</keyword>
<evidence type="ECO:0000313" key="19">
    <source>
        <dbReference type="Proteomes" id="UP000001593"/>
    </source>
</evidence>
<evidence type="ECO:0000256" key="13">
    <source>
        <dbReference type="ARBA" id="ARBA00023242"/>
    </source>
</evidence>
<evidence type="ECO:0000256" key="6">
    <source>
        <dbReference type="ARBA" id="ARBA00022454"/>
    </source>
</evidence>
<evidence type="ECO:0000256" key="5">
    <source>
        <dbReference type="ARBA" id="ARBA00012865"/>
    </source>
</evidence>
<gene>
    <name evidence="18" type="ORF">NEMVEDRAFT_v1g89355</name>
</gene>
<evidence type="ECO:0000256" key="12">
    <source>
        <dbReference type="ARBA" id="ARBA00023204"/>
    </source>
</evidence>
<evidence type="ECO:0000313" key="18">
    <source>
        <dbReference type="EMBL" id="EDO46457.1"/>
    </source>
</evidence>
<dbReference type="STRING" id="45351.A7RPX0"/>
<dbReference type="SUPFAM" id="SSF56281">
    <property type="entry name" value="Metallo-hydrolase/oxidoreductase"/>
    <property type="match status" value="1"/>
</dbReference>
<keyword evidence="13" id="KW-0539">Nucleus</keyword>
<keyword evidence="8" id="KW-0227">DNA damage</keyword>
<dbReference type="GO" id="GO:0035312">
    <property type="term" value="F:5'-3' DNA exonuclease activity"/>
    <property type="evidence" value="ECO:0000318"/>
    <property type="project" value="GO_Central"/>
</dbReference>
<dbReference type="OMA" id="TSFCYVN"/>
<keyword evidence="11" id="KW-0779">Telomere</keyword>
<dbReference type="GO" id="GO:0003684">
    <property type="term" value="F:damaged DNA binding"/>
    <property type="evidence" value="ECO:0000318"/>
    <property type="project" value="GO_Central"/>
</dbReference>
<evidence type="ECO:0000256" key="7">
    <source>
        <dbReference type="ARBA" id="ARBA00022722"/>
    </source>
</evidence>
<dbReference type="GO" id="GO:0008800">
    <property type="term" value="F:beta-lactamase activity"/>
    <property type="evidence" value="ECO:0007669"/>
    <property type="project" value="UniProtKB-EC"/>
</dbReference>
<evidence type="ECO:0000256" key="3">
    <source>
        <dbReference type="ARBA" id="ARBA00004574"/>
    </source>
</evidence>
<dbReference type="CDD" id="cd16273">
    <property type="entry name" value="SNM1A-1C-like_MBL-fold"/>
    <property type="match status" value="1"/>
</dbReference>
<dbReference type="FunCoup" id="A7RPX0">
    <property type="interactions" value="158"/>
</dbReference>
<dbReference type="PANTHER" id="PTHR23240">
    <property type="entry name" value="DNA CROSS-LINK REPAIR PROTEIN PSO2/SNM1-RELATED"/>
    <property type="match status" value="1"/>
</dbReference>
<dbReference type="InterPro" id="IPR036866">
    <property type="entry name" value="RibonucZ/Hydroxyglut_hydro"/>
</dbReference>
<evidence type="ECO:0000256" key="14">
    <source>
        <dbReference type="ARBA" id="ARBA00039555"/>
    </source>
</evidence>
<keyword evidence="10" id="KW-0269">Exonuclease</keyword>
<dbReference type="PhylomeDB" id="A7RPX0"/>
<dbReference type="GO" id="GO:0005634">
    <property type="term" value="C:nucleus"/>
    <property type="evidence" value="ECO:0000318"/>
    <property type="project" value="GO_Central"/>
</dbReference>
<name>A7RPX0_NEMVE</name>
<evidence type="ECO:0000256" key="11">
    <source>
        <dbReference type="ARBA" id="ARBA00022895"/>
    </source>
</evidence>
<keyword evidence="19" id="KW-1185">Reference proteome</keyword>
<evidence type="ECO:0000256" key="15">
    <source>
        <dbReference type="ARBA" id="ARBA00041693"/>
    </source>
</evidence>
<evidence type="ECO:0000256" key="8">
    <source>
        <dbReference type="ARBA" id="ARBA00022763"/>
    </source>
</evidence>
<dbReference type="InterPro" id="IPR011084">
    <property type="entry name" value="DRMBL"/>
</dbReference>
<feature type="domain" description="DNA repair metallo-beta-lactamase" evidence="17">
    <location>
        <begin position="242"/>
        <end position="300"/>
    </location>
</feature>
<evidence type="ECO:0000259" key="17">
    <source>
        <dbReference type="Pfam" id="PF07522"/>
    </source>
</evidence>
<comment type="similarity">
    <text evidence="4">Belongs to the DNA repair metallo-beta-lactamase (DRMBL) family.</text>
</comment>
<feature type="non-terminal residue" evidence="18">
    <location>
        <position position="300"/>
    </location>
</feature>
<evidence type="ECO:0000256" key="1">
    <source>
        <dbReference type="ARBA" id="ARBA00001526"/>
    </source>
</evidence>
<dbReference type="Pfam" id="PF07522">
    <property type="entry name" value="DRMBL"/>
    <property type="match status" value="1"/>
</dbReference>
<keyword evidence="12" id="KW-0234">DNA repair</keyword>
<dbReference type="FunFam" id="3.40.50.12650:FF:000003">
    <property type="entry name" value="DNA cross-link repair 1B"/>
    <property type="match status" value="1"/>
</dbReference>
<organism evidence="18 19">
    <name type="scientific">Nematostella vectensis</name>
    <name type="common">Starlet sea anemone</name>
    <dbReference type="NCBI Taxonomy" id="45351"/>
    <lineage>
        <taxon>Eukaryota</taxon>
        <taxon>Metazoa</taxon>
        <taxon>Cnidaria</taxon>
        <taxon>Anthozoa</taxon>
        <taxon>Hexacorallia</taxon>
        <taxon>Actiniaria</taxon>
        <taxon>Edwardsiidae</taxon>
        <taxon>Nematostella</taxon>
    </lineage>
</organism>
<dbReference type="Proteomes" id="UP000001593">
    <property type="component" value="Unassembled WGS sequence"/>
</dbReference>
<keyword evidence="7" id="KW-0540">Nuclease</keyword>
<keyword evidence="9" id="KW-0378">Hydrolase</keyword>
<dbReference type="Gene3D" id="3.60.15.10">
    <property type="entry name" value="Ribonuclease Z/Hydroxyacylglutathione hydrolase-like"/>
    <property type="match status" value="1"/>
</dbReference>
<dbReference type="PANTHER" id="PTHR23240:SF26">
    <property type="entry name" value="5' EXONUCLEASE APOLLO"/>
    <property type="match status" value="1"/>
</dbReference>
<comment type="subcellular location">
    <subcellularLocation>
        <location evidence="3">Chromosome</location>
        <location evidence="3">Telomere</location>
    </subcellularLocation>
    <subcellularLocation>
        <location evidence="2">Nucleus</location>
    </subcellularLocation>
</comment>
<dbReference type="InParanoid" id="A7RPX0"/>
<reference evidence="18 19" key="1">
    <citation type="journal article" date="2007" name="Science">
        <title>Sea anemone genome reveals ancestral eumetazoan gene repertoire and genomic organization.</title>
        <authorList>
            <person name="Putnam N.H."/>
            <person name="Srivastava M."/>
            <person name="Hellsten U."/>
            <person name="Dirks B."/>
            <person name="Chapman J."/>
            <person name="Salamov A."/>
            <person name="Terry A."/>
            <person name="Shapiro H."/>
            <person name="Lindquist E."/>
            <person name="Kapitonov V.V."/>
            <person name="Jurka J."/>
            <person name="Genikhovich G."/>
            <person name="Grigoriev I.V."/>
            <person name="Lucas S.M."/>
            <person name="Steele R.E."/>
            <person name="Finnerty J.R."/>
            <person name="Technau U."/>
            <person name="Martindale M.Q."/>
            <person name="Rokhsar D.S."/>
        </authorList>
    </citation>
    <scope>NUCLEOTIDE SEQUENCE [LARGE SCALE GENOMIC DNA]</scope>
    <source>
        <strain evidence="19">CH2 X CH6</strain>
    </source>
</reference>
<comment type="catalytic activity">
    <reaction evidence="1">
        <text>a beta-lactam + H2O = a substituted beta-amino acid</text>
        <dbReference type="Rhea" id="RHEA:20401"/>
        <dbReference type="ChEBI" id="CHEBI:15377"/>
        <dbReference type="ChEBI" id="CHEBI:35627"/>
        <dbReference type="ChEBI" id="CHEBI:140347"/>
        <dbReference type="EC" id="3.5.2.6"/>
    </reaction>
</comment>
<sequence length="300" mass="34408">MNGTAIQDTPIAVDIWTRRVCLKSRLFFLSHAHADHTQGLTSSWTKYKIYCSEITKRILMHKLNVNEDLLVALPLGEPVVLPLDEEGREMLTVTLLDANHCPGAVMFLFEGYFGTILYTGDFRFKPAMLLHESLKGKQIDKLYLDNTYCHPSCNFPTKTKTMKLIFDIIRRRLGDDIIIPLRTLGKEDLLVKIALEFNCWIGVTPKKMELLKWLDLPDVFTSEWHKTQIIVAQHPVNSYTLSQFRDPFVILPTALYEGEKSNPYRHLPNYVTVPYSDHSSFKELLRFVSGIAPAEVIPLV</sequence>
<dbReference type="GO" id="GO:0000723">
    <property type="term" value="P:telomere maintenance"/>
    <property type="evidence" value="ECO:0000318"/>
    <property type="project" value="GO_Central"/>
</dbReference>
<evidence type="ECO:0000256" key="9">
    <source>
        <dbReference type="ARBA" id="ARBA00022801"/>
    </source>
</evidence>
<evidence type="ECO:0000256" key="4">
    <source>
        <dbReference type="ARBA" id="ARBA00010304"/>
    </source>
</evidence>